<protein>
    <submittedName>
        <fullName evidence="1">Uncharacterized protein</fullName>
    </submittedName>
</protein>
<dbReference type="AlphaFoldDB" id="A0A0A9GQF9"/>
<name>A0A0A9GQF9_ARUDO</name>
<organism evidence="1">
    <name type="scientific">Arundo donax</name>
    <name type="common">Giant reed</name>
    <name type="synonym">Donax arundinaceus</name>
    <dbReference type="NCBI Taxonomy" id="35708"/>
    <lineage>
        <taxon>Eukaryota</taxon>
        <taxon>Viridiplantae</taxon>
        <taxon>Streptophyta</taxon>
        <taxon>Embryophyta</taxon>
        <taxon>Tracheophyta</taxon>
        <taxon>Spermatophyta</taxon>
        <taxon>Magnoliopsida</taxon>
        <taxon>Liliopsida</taxon>
        <taxon>Poales</taxon>
        <taxon>Poaceae</taxon>
        <taxon>PACMAD clade</taxon>
        <taxon>Arundinoideae</taxon>
        <taxon>Arundineae</taxon>
        <taxon>Arundo</taxon>
    </lineage>
</organism>
<reference evidence="1" key="2">
    <citation type="journal article" date="2015" name="Data Brief">
        <title>Shoot transcriptome of the giant reed, Arundo donax.</title>
        <authorList>
            <person name="Barrero R.A."/>
            <person name="Guerrero F.D."/>
            <person name="Moolhuijzen P."/>
            <person name="Goolsby J.A."/>
            <person name="Tidwell J."/>
            <person name="Bellgard S.E."/>
            <person name="Bellgard M.I."/>
        </authorList>
    </citation>
    <scope>NUCLEOTIDE SEQUENCE</scope>
    <source>
        <tissue evidence="1">Shoot tissue taken approximately 20 cm above the soil surface</tissue>
    </source>
</reference>
<sequence>MQSLDQWHVNMTSVQCLPKGN</sequence>
<evidence type="ECO:0000313" key="1">
    <source>
        <dbReference type="EMBL" id="JAE25604.1"/>
    </source>
</evidence>
<dbReference type="EMBL" id="GBRH01172292">
    <property type="protein sequence ID" value="JAE25604.1"/>
    <property type="molecule type" value="Transcribed_RNA"/>
</dbReference>
<reference evidence="1" key="1">
    <citation type="submission" date="2014-09" db="EMBL/GenBank/DDBJ databases">
        <authorList>
            <person name="Magalhaes I.L.F."/>
            <person name="Oliveira U."/>
            <person name="Santos F.R."/>
            <person name="Vidigal T.H.D.A."/>
            <person name="Brescovit A.D."/>
            <person name="Santos A.J."/>
        </authorList>
    </citation>
    <scope>NUCLEOTIDE SEQUENCE</scope>
    <source>
        <tissue evidence="1">Shoot tissue taken approximately 20 cm above the soil surface</tissue>
    </source>
</reference>
<accession>A0A0A9GQF9</accession>
<proteinExistence type="predicted"/>